<keyword evidence="3" id="KW-1185">Reference proteome</keyword>
<feature type="compositionally biased region" description="Polar residues" evidence="1">
    <location>
        <begin position="1"/>
        <end position="12"/>
    </location>
</feature>
<feature type="region of interest" description="Disordered" evidence="1">
    <location>
        <begin position="1"/>
        <end position="43"/>
    </location>
</feature>
<sequence>MQITSRSSSRTETGLPDHSPDILPAHQRGQIPFADRTPDDGKKPRVLEYHWYRETVNNFIRSRKGSGNFEPRHTQA</sequence>
<reference evidence="2 3" key="1">
    <citation type="submission" date="2015-10" db="EMBL/GenBank/DDBJ databases">
        <title>Draft genome sequence of Streptomyces longwoodensis DSM 41677, type strain for the species Streptomyces longwoodensis.</title>
        <authorList>
            <person name="Ruckert C."/>
            <person name="Winkler A."/>
            <person name="Kalinowski J."/>
            <person name="Kampfer P."/>
            <person name="Glaeser S."/>
        </authorList>
    </citation>
    <scope>NUCLEOTIDE SEQUENCE [LARGE SCALE GENOMIC DNA]</scope>
    <source>
        <strain evidence="2 3">DSM 41677</strain>
    </source>
</reference>
<name>A0A101QZJ0_9ACTN</name>
<gene>
    <name evidence="2" type="ORF">AQJ30_13830</name>
</gene>
<dbReference type="AlphaFoldDB" id="A0A101QZJ0"/>
<organism evidence="2 3">
    <name type="scientific">Streptomyces longwoodensis</name>
    <dbReference type="NCBI Taxonomy" id="68231"/>
    <lineage>
        <taxon>Bacteria</taxon>
        <taxon>Bacillati</taxon>
        <taxon>Actinomycetota</taxon>
        <taxon>Actinomycetes</taxon>
        <taxon>Kitasatosporales</taxon>
        <taxon>Streptomycetaceae</taxon>
        <taxon>Streptomyces</taxon>
    </lineage>
</organism>
<dbReference type="GeneID" id="300784805"/>
<accession>A0A101QZJ0</accession>
<evidence type="ECO:0000256" key="1">
    <source>
        <dbReference type="SAM" id="MobiDB-lite"/>
    </source>
</evidence>
<dbReference type="RefSeq" id="WP_067233198.1">
    <property type="nucleotide sequence ID" value="NZ_KQ948552.1"/>
</dbReference>
<evidence type="ECO:0000313" key="2">
    <source>
        <dbReference type="EMBL" id="KUN38616.1"/>
    </source>
</evidence>
<dbReference type="Proteomes" id="UP000053271">
    <property type="component" value="Unassembled WGS sequence"/>
</dbReference>
<comment type="caution">
    <text evidence="2">The sequence shown here is derived from an EMBL/GenBank/DDBJ whole genome shotgun (WGS) entry which is preliminary data.</text>
</comment>
<evidence type="ECO:0000313" key="3">
    <source>
        <dbReference type="Proteomes" id="UP000053271"/>
    </source>
</evidence>
<proteinExistence type="predicted"/>
<protein>
    <submittedName>
        <fullName evidence="2">Uncharacterized protein</fullName>
    </submittedName>
</protein>
<dbReference type="EMBL" id="LMWS01000015">
    <property type="protein sequence ID" value="KUN38616.1"/>
    <property type="molecule type" value="Genomic_DNA"/>
</dbReference>